<evidence type="ECO:0000256" key="5">
    <source>
        <dbReference type="SAM" id="Coils"/>
    </source>
</evidence>
<feature type="domain" description="Histidine kinase" evidence="7">
    <location>
        <begin position="269"/>
        <end position="387"/>
    </location>
</feature>
<dbReference type="AlphaFoldDB" id="A0A0C5VFF3"/>
<evidence type="ECO:0000256" key="2">
    <source>
        <dbReference type="ARBA" id="ARBA00012438"/>
    </source>
</evidence>
<dbReference type="Proteomes" id="UP000032266">
    <property type="component" value="Chromosome"/>
</dbReference>
<keyword evidence="4 8" id="KW-0418">Kinase</keyword>
<dbReference type="EMBL" id="CP007142">
    <property type="protein sequence ID" value="AJQ92906.1"/>
    <property type="molecule type" value="Genomic_DNA"/>
</dbReference>
<reference evidence="8 9" key="1">
    <citation type="submission" date="2014-01" db="EMBL/GenBank/DDBJ databases">
        <title>Full genme sequencing of cellulolytic bacterium Gynuella sunshinyii YC6258T gen. nov., sp. nov.</title>
        <authorList>
            <person name="Khan H."/>
            <person name="Chung E.J."/>
            <person name="Chung Y.R."/>
        </authorList>
    </citation>
    <scope>NUCLEOTIDE SEQUENCE [LARGE SCALE GENOMIC DNA]</scope>
    <source>
        <strain evidence="8 9">YC6258</strain>
    </source>
</reference>
<dbReference type="InterPro" id="IPR050351">
    <property type="entry name" value="BphY/WalK/GraS-like"/>
</dbReference>
<feature type="coiled-coil region" evidence="5">
    <location>
        <begin position="63"/>
        <end position="97"/>
    </location>
</feature>
<organism evidence="8 9">
    <name type="scientific">Gynuella sunshinyii YC6258</name>
    <dbReference type="NCBI Taxonomy" id="1445510"/>
    <lineage>
        <taxon>Bacteria</taxon>
        <taxon>Pseudomonadati</taxon>
        <taxon>Pseudomonadota</taxon>
        <taxon>Gammaproteobacteria</taxon>
        <taxon>Oceanospirillales</taxon>
        <taxon>Saccharospirillaceae</taxon>
        <taxon>Gynuella</taxon>
    </lineage>
</organism>
<dbReference type="STRING" id="1445510.YC6258_00856"/>
<dbReference type="GO" id="GO:0000156">
    <property type="term" value="F:phosphorelay response regulator activity"/>
    <property type="evidence" value="ECO:0007669"/>
    <property type="project" value="TreeGrafter"/>
</dbReference>
<proteinExistence type="predicted"/>
<dbReference type="PANTHER" id="PTHR42878:SF14">
    <property type="entry name" value="OSMOLARITY TWO-COMPONENT SYSTEM PROTEIN SSK1"/>
    <property type="match status" value="1"/>
</dbReference>
<evidence type="ECO:0000256" key="1">
    <source>
        <dbReference type="ARBA" id="ARBA00000085"/>
    </source>
</evidence>
<keyword evidence="6" id="KW-1133">Transmembrane helix</keyword>
<comment type="catalytic activity">
    <reaction evidence="1">
        <text>ATP + protein L-histidine = ADP + protein N-phospho-L-histidine.</text>
        <dbReference type="EC" id="2.7.13.3"/>
    </reaction>
</comment>
<dbReference type="PROSITE" id="PS50109">
    <property type="entry name" value="HIS_KIN"/>
    <property type="match status" value="1"/>
</dbReference>
<protein>
    <recommendedName>
        <fullName evidence="2">histidine kinase</fullName>
        <ecNumber evidence="2">2.7.13.3</ecNumber>
    </recommendedName>
</protein>
<evidence type="ECO:0000256" key="4">
    <source>
        <dbReference type="ARBA" id="ARBA00022777"/>
    </source>
</evidence>
<dbReference type="SUPFAM" id="SSF55874">
    <property type="entry name" value="ATPase domain of HSP90 chaperone/DNA topoisomerase II/histidine kinase"/>
    <property type="match status" value="1"/>
</dbReference>
<dbReference type="KEGG" id="gsn:YC6258_00856"/>
<gene>
    <name evidence="8" type="ORF">YC6258_00856</name>
</gene>
<evidence type="ECO:0000313" key="9">
    <source>
        <dbReference type="Proteomes" id="UP000032266"/>
    </source>
</evidence>
<evidence type="ECO:0000313" key="8">
    <source>
        <dbReference type="EMBL" id="AJQ92906.1"/>
    </source>
</evidence>
<sequence length="528" mass="60405">MMKKMSTPYPILTSLSALLLIAYFLLLGQPQLLSFYQLPDIITTFQVQLAATVVFILILLIELRLFQRRRRNQKIEIARFRQQMAEVLADKKQLHAKTHVYANHADKLKLFISDKLLEYIEYDEKFLHFKSIASEVRHNGVISYDKIKTILLRQISQLQDTDSEQLQQTQEALDSLIYLWDLLDLSTADNIALHIANQVCDSEEQFFQAEFQTHEGGEFPAQNIFSPLSAVQKALQRCFGCAIGDARNGTICVDDIDQAWINLTTTDNILGNENHIVLVLENLLNNAQFFSSRRDYKQKHAGIAVDLKEQQGFVCCQIYNRGPHIDDDTAQNIFQLGYSTRRVKEHHGKGLGLYFVNEIVKGYDGKVRFENVLNEADVLSLRLELADGTVVTEVLELVVEDDRPLCRKSGHDEAVKELDWKLQDKLLNIEITHQSDQKTHRLLELDSKKTIMDPSQPACPRWSLTLKQSHKQTDIHFKPLDISGVRFEIRLPTATARLDGDLLNADEAEMDGEVSEIKQKFKGLEQLG</sequence>
<keyword evidence="3" id="KW-0808">Transferase</keyword>
<dbReference type="SMART" id="SM00387">
    <property type="entry name" value="HATPase_c"/>
    <property type="match status" value="1"/>
</dbReference>
<evidence type="ECO:0000256" key="6">
    <source>
        <dbReference type="SAM" id="Phobius"/>
    </source>
</evidence>
<dbReference type="HOGENOM" id="CLU_515596_0_0_6"/>
<dbReference type="GO" id="GO:0030295">
    <property type="term" value="F:protein kinase activator activity"/>
    <property type="evidence" value="ECO:0007669"/>
    <property type="project" value="TreeGrafter"/>
</dbReference>
<evidence type="ECO:0000256" key="3">
    <source>
        <dbReference type="ARBA" id="ARBA00022679"/>
    </source>
</evidence>
<keyword evidence="5" id="KW-0175">Coiled coil</keyword>
<keyword evidence="6" id="KW-0472">Membrane</keyword>
<dbReference type="GO" id="GO:0004673">
    <property type="term" value="F:protein histidine kinase activity"/>
    <property type="evidence" value="ECO:0007669"/>
    <property type="project" value="UniProtKB-EC"/>
</dbReference>
<dbReference type="OrthoDB" id="9804645at2"/>
<evidence type="ECO:0000259" key="7">
    <source>
        <dbReference type="PROSITE" id="PS50109"/>
    </source>
</evidence>
<dbReference type="InterPro" id="IPR003594">
    <property type="entry name" value="HATPase_dom"/>
</dbReference>
<dbReference type="GO" id="GO:0007234">
    <property type="term" value="P:osmosensory signaling via phosphorelay pathway"/>
    <property type="evidence" value="ECO:0007669"/>
    <property type="project" value="TreeGrafter"/>
</dbReference>
<keyword evidence="9" id="KW-1185">Reference proteome</keyword>
<dbReference type="PATRIC" id="fig|1445510.3.peg.840"/>
<dbReference type="InterPro" id="IPR005467">
    <property type="entry name" value="His_kinase_dom"/>
</dbReference>
<dbReference type="Pfam" id="PF02518">
    <property type="entry name" value="HATPase_c"/>
    <property type="match status" value="1"/>
</dbReference>
<dbReference type="Gene3D" id="3.30.565.10">
    <property type="entry name" value="Histidine kinase-like ATPase, C-terminal domain"/>
    <property type="match status" value="1"/>
</dbReference>
<feature type="transmembrane region" description="Helical" evidence="6">
    <location>
        <begin position="45"/>
        <end position="66"/>
    </location>
</feature>
<dbReference type="PANTHER" id="PTHR42878">
    <property type="entry name" value="TWO-COMPONENT HISTIDINE KINASE"/>
    <property type="match status" value="1"/>
</dbReference>
<dbReference type="EC" id="2.7.13.3" evidence="2"/>
<keyword evidence="6" id="KW-0812">Transmembrane</keyword>
<name>A0A0C5VFF3_9GAMM</name>
<dbReference type="RefSeq" id="WP_044615856.1">
    <property type="nucleotide sequence ID" value="NZ_CP007142.1"/>
</dbReference>
<accession>A0A0C5VFF3</accession>
<dbReference type="InterPro" id="IPR036890">
    <property type="entry name" value="HATPase_C_sf"/>
</dbReference>